<evidence type="ECO:0000313" key="3">
    <source>
        <dbReference type="EMBL" id="MEX0427323.1"/>
    </source>
</evidence>
<protein>
    <submittedName>
        <fullName evidence="3">DUF4190 domain-containing protein</fullName>
    </submittedName>
</protein>
<accession>A0ABV3SZ80</accession>
<dbReference type="Proteomes" id="UP001556631">
    <property type="component" value="Unassembled WGS sequence"/>
</dbReference>
<evidence type="ECO:0000313" key="4">
    <source>
        <dbReference type="Proteomes" id="UP001556631"/>
    </source>
</evidence>
<feature type="compositionally biased region" description="Low complexity" evidence="1">
    <location>
        <begin position="36"/>
        <end position="78"/>
    </location>
</feature>
<keyword evidence="2" id="KW-0812">Transmembrane</keyword>
<organism evidence="3 4">
    <name type="scientific">Nocardioides eburneus</name>
    <dbReference type="NCBI Taxonomy" id="3231482"/>
    <lineage>
        <taxon>Bacteria</taxon>
        <taxon>Bacillati</taxon>
        <taxon>Actinomycetota</taxon>
        <taxon>Actinomycetes</taxon>
        <taxon>Propionibacteriales</taxon>
        <taxon>Nocardioidaceae</taxon>
        <taxon>Nocardioides</taxon>
    </lineage>
</organism>
<evidence type="ECO:0000256" key="2">
    <source>
        <dbReference type="SAM" id="Phobius"/>
    </source>
</evidence>
<dbReference type="RefSeq" id="WP_367992591.1">
    <property type="nucleotide sequence ID" value="NZ_JBFPJR010000009.1"/>
</dbReference>
<feature type="transmembrane region" description="Helical" evidence="2">
    <location>
        <begin position="145"/>
        <end position="173"/>
    </location>
</feature>
<keyword evidence="4" id="KW-1185">Reference proteome</keyword>
<evidence type="ECO:0000256" key="1">
    <source>
        <dbReference type="SAM" id="MobiDB-lite"/>
    </source>
</evidence>
<name>A0ABV3SZ80_9ACTN</name>
<sequence>MTGNPYDPQPDDQQPDEPRVDLGKGGPATPPPSPYGTPYGQQPPYGQQGQQGQQPYGQPSYGQQPYGQPAYGQQQPYGATPYGNLPQKDGSATTAMVLGIVAVGGMFICGVTILLSPVALVMGLNSKKRIDASGGRLMGRSEAQTGFVLGIIGCVLLALAIIAIILIIIVAVASDGGSSSYDYDNTYDYNALAALALPR</sequence>
<feature type="transmembrane region" description="Helical" evidence="2">
    <location>
        <begin position="95"/>
        <end position="124"/>
    </location>
</feature>
<dbReference type="EMBL" id="JBFPJR010000009">
    <property type="protein sequence ID" value="MEX0427323.1"/>
    <property type="molecule type" value="Genomic_DNA"/>
</dbReference>
<feature type="region of interest" description="Disordered" evidence="1">
    <location>
        <begin position="1"/>
        <end position="85"/>
    </location>
</feature>
<proteinExistence type="predicted"/>
<keyword evidence="2" id="KW-0472">Membrane</keyword>
<comment type="caution">
    <text evidence="3">The sequence shown here is derived from an EMBL/GenBank/DDBJ whole genome shotgun (WGS) entry which is preliminary data.</text>
</comment>
<keyword evidence="2" id="KW-1133">Transmembrane helix</keyword>
<gene>
    <name evidence="3" type="ORF">AB3X52_06815</name>
</gene>
<reference evidence="3 4" key="1">
    <citation type="submission" date="2024-07" db="EMBL/GenBank/DDBJ databases">
        <authorList>
            <person name="Lee S."/>
            <person name="Kang M."/>
        </authorList>
    </citation>
    <scope>NUCLEOTIDE SEQUENCE [LARGE SCALE GENOMIC DNA]</scope>
    <source>
        <strain evidence="3 4">DS6</strain>
    </source>
</reference>